<dbReference type="OrthoDB" id="9790194at2"/>
<accession>A0A0M3TUG3</accession>
<dbReference type="KEGG" id="tho:SP60_06475"/>
<dbReference type="SUPFAM" id="SSF52833">
    <property type="entry name" value="Thioredoxin-like"/>
    <property type="match status" value="1"/>
</dbReference>
<dbReference type="EMBL" id="CP010552">
    <property type="protein sequence ID" value="ALE52875.1"/>
    <property type="molecule type" value="Genomic_DNA"/>
</dbReference>
<dbReference type="RefSeq" id="WP_053951848.1">
    <property type="nucleotide sequence ID" value="NZ_CP010552.1"/>
</dbReference>
<keyword evidence="4" id="KW-1015">Disulfide bond</keyword>
<keyword evidence="2 3" id="KW-0186">Copper</keyword>
<dbReference type="PATRIC" id="fig|1705394.5.peg.1290"/>
<evidence type="ECO:0000256" key="1">
    <source>
        <dbReference type="ARBA" id="ARBA00010996"/>
    </source>
</evidence>
<feature type="disulfide bond" description="Redox-active" evidence="4">
    <location>
        <begin position="81"/>
        <end position="85"/>
    </location>
</feature>
<feature type="binding site" evidence="3">
    <location>
        <position position="190"/>
    </location>
    <ligand>
        <name>Cu cation</name>
        <dbReference type="ChEBI" id="CHEBI:23378"/>
    </ligand>
</feature>
<evidence type="ECO:0000313" key="6">
    <source>
        <dbReference type="EMBL" id="ALE52875.1"/>
    </source>
</evidence>
<feature type="binding site" evidence="3">
    <location>
        <position position="81"/>
    </location>
    <ligand>
        <name>Cu cation</name>
        <dbReference type="ChEBI" id="CHEBI:23378"/>
    </ligand>
</feature>
<dbReference type="InterPro" id="IPR036249">
    <property type="entry name" value="Thioredoxin-like_sf"/>
</dbReference>
<dbReference type="Gene3D" id="3.40.30.10">
    <property type="entry name" value="Glutaredoxin"/>
    <property type="match status" value="1"/>
</dbReference>
<evidence type="ECO:0000256" key="3">
    <source>
        <dbReference type="PIRSR" id="PIRSR603782-1"/>
    </source>
</evidence>
<reference evidence="6 7" key="1">
    <citation type="journal article" date="2015" name="Genome Announc.">
        <title>Genome Sequence of 'Candidatus Thioglobus autotrophica' Strain EF1, a Chemoautotroph from the SUP05 Clade of Marine Gammaproteobacteria.</title>
        <authorList>
            <person name="Shah V."/>
            <person name="Morris R.M."/>
        </authorList>
    </citation>
    <scope>NUCLEOTIDE SEQUENCE [LARGE SCALE GENOMIC DNA]</scope>
    <source>
        <strain evidence="6 7">EF1</strain>
    </source>
</reference>
<dbReference type="GO" id="GO:0046872">
    <property type="term" value="F:metal ion binding"/>
    <property type="evidence" value="ECO:0007669"/>
    <property type="project" value="UniProtKB-KW"/>
</dbReference>
<dbReference type="PANTHER" id="PTHR12151:SF25">
    <property type="entry name" value="LINALOOL DEHYDRATASE_ISOMERASE DOMAIN-CONTAINING PROTEIN"/>
    <property type="match status" value="1"/>
</dbReference>
<organism evidence="6 7">
    <name type="scientific">Candidatus Thioglobus autotrophicus</name>
    <dbReference type="NCBI Taxonomy" id="1705394"/>
    <lineage>
        <taxon>Bacteria</taxon>
        <taxon>Pseudomonadati</taxon>
        <taxon>Pseudomonadota</taxon>
        <taxon>Gammaproteobacteria</taxon>
        <taxon>Candidatus Pseudothioglobaceae</taxon>
        <taxon>Candidatus Thioglobus</taxon>
    </lineage>
</organism>
<protein>
    <submittedName>
        <fullName evidence="6">Electron transporter SenC</fullName>
    </submittedName>
</protein>
<dbReference type="InterPro" id="IPR013766">
    <property type="entry name" value="Thioredoxin_domain"/>
</dbReference>
<proteinExistence type="inferred from homology"/>
<name>A0A0M3TUG3_9GAMM</name>
<evidence type="ECO:0000259" key="5">
    <source>
        <dbReference type="PROSITE" id="PS51352"/>
    </source>
</evidence>
<comment type="similarity">
    <text evidence="1">Belongs to the SCO1/2 family.</text>
</comment>
<sequence length="229" mass="25407">MRAKFFMVAGAAILLIAAVLYSLSGSKDYRSLNAKLTAAQIMHNPQRPLSTFSLSDHNGDVFNNNSLMGDWSLVLFIYTHCPDVCPTELANMAMLKAQLKNKHAAIIPKVVAITFDPLRDTPKVLKTYVAHFDKAFIGVSGDTQQIDQLVKDLGAYYERVVYDEAGKPITLKKHEPLPDDAIEKGYVINHTARVYLMSPDGQVLAGFPTPHKVDDMANDIELLIKAFEE</sequence>
<dbReference type="STRING" id="1705394.SP60_06475"/>
<dbReference type="PANTHER" id="PTHR12151">
    <property type="entry name" value="ELECTRON TRANSPORT PROTIN SCO1/SENC FAMILY MEMBER"/>
    <property type="match status" value="1"/>
</dbReference>
<evidence type="ECO:0000256" key="4">
    <source>
        <dbReference type="PIRSR" id="PIRSR603782-2"/>
    </source>
</evidence>
<feature type="domain" description="Thioredoxin" evidence="5">
    <location>
        <begin position="43"/>
        <end position="225"/>
    </location>
</feature>
<dbReference type="Proteomes" id="UP000058020">
    <property type="component" value="Chromosome"/>
</dbReference>
<gene>
    <name evidence="6" type="ORF">SP60_06475</name>
</gene>
<dbReference type="Pfam" id="PF02630">
    <property type="entry name" value="SCO1-SenC"/>
    <property type="match status" value="1"/>
</dbReference>
<dbReference type="AlphaFoldDB" id="A0A0M3TUG3"/>
<dbReference type="PROSITE" id="PS51352">
    <property type="entry name" value="THIOREDOXIN_2"/>
    <property type="match status" value="1"/>
</dbReference>
<keyword evidence="3" id="KW-0479">Metal-binding</keyword>
<dbReference type="CDD" id="cd02968">
    <property type="entry name" value="SCO"/>
    <property type="match status" value="1"/>
</dbReference>
<feature type="binding site" evidence="3">
    <location>
        <position position="85"/>
    </location>
    <ligand>
        <name>Cu cation</name>
        <dbReference type="ChEBI" id="CHEBI:23378"/>
    </ligand>
</feature>
<keyword evidence="7" id="KW-1185">Reference proteome</keyword>
<evidence type="ECO:0000313" key="7">
    <source>
        <dbReference type="Proteomes" id="UP000058020"/>
    </source>
</evidence>
<dbReference type="InterPro" id="IPR003782">
    <property type="entry name" value="SCO1/SenC"/>
</dbReference>
<evidence type="ECO:0000256" key="2">
    <source>
        <dbReference type="ARBA" id="ARBA00023008"/>
    </source>
</evidence>